<keyword evidence="2" id="KW-1185">Reference proteome</keyword>
<dbReference type="Proteomes" id="UP000515472">
    <property type="component" value="Chromosome"/>
</dbReference>
<accession>A0A7R7FSG3</accession>
<proteinExistence type="predicted"/>
<dbReference type="AlphaFoldDB" id="A0A7R7FSG3"/>
<reference evidence="1 2" key="1">
    <citation type="submission" date="2020-06" db="EMBL/GenBank/DDBJ databases">
        <title>Interaction of electrochemicaly active bacteria, Geobacter bremensis R4 on different carbon anode.</title>
        <authorList>
            <person name="Meng L."/>
            <person name="Yoshida N."/>
        </authorList>
    </citation>
    <scope>NUCLEOTIDE SEQUENCE [LARGE SCALE GENOMIC DNA]</scope>
    <source>
        <strain evidence="1 2">R4</strain>
    </source>
</reference>
<protein>
    <submittedName>
        <fullName evidence="1">Uncharacterized protein</fullName>
    </submittedName>
</protein>
<name>A0A7R7FSG3_9BACT</name>
<sequence>MTAFEKIVSVYRFPVLFHWAKFIELSELCRLPGLFPMAPSQRVSLETAAPLFWKGEP</sequence>
<organism evidence="1 2">
    <name type="scientific">Citrifermentans bremense</name>
    <dbReference type="NCBI Taxonomy" id="60035"/>
    <lineage>
        <taxon>Bacteria</taxon>
        <taxon>Pseudomonadati</taxon>
        <taxon>Thermodesulfobacteriota</taxon>
        <taxon>Desulfuromonadia</taxon>
        <taxon>Geobacterales</taxon>
        <taxon>Geobacteraceae</taxon>
        <taxon>Citrifermentans</taxon>
    </lineage>
</organism>
<evidence type="ECO:0000313" key="2">
    <source>
        <dbReference type="Proteomes" id="UP000515472"/>
    </source>
</evidence>
<evidence type="ECO:0000313" key="1">
    <source>
        <dbReference type="EMBL" id="BCO11214.1"/>
    </source>
</evidence>
<gene>
    <name evidence="1" type="ORF">GEOBRER4_n0831</name>
</gene>
<dbReference type="EMBL" id="AP023213">
    <property type="protein sequence ID" value="BCO11214.1"/>
    <property type="molecule type" value="Genomic_DNA"/>
</dbReference>